<sequence length="86" mass="9123">MRTLAITQNITVDGSIEMLDDWFDPQGQGGEDPSDLMVAGGGCSPTGTSCRGCGRSRRSRSGAGSRTRATRRSNNPLRLSRGVHSV</sequence>
<evidence type="ECO:0000313" key="3">
    <source>
        <dbReference type="Proteomes" id="UP000676325"/>
    </source>
</evidence>
<gene>
    <name evidence="2" type="ORF">KDK95_09715</name>
</gene>
<dbReference type="Proteomes" id="UP000676325">
    <property type="component" value="Unassembled WGS sequence"/>
</dbReference>
<dbReference type="AlphaFoldDB" id="A0A941E5A6"/>
<evidence type="ECO:0008006" key="4">
    <source>
        <dbReference type="Google" id="ProtNLM"/>
    </source>
</evidence>
<evidence type="ECO:0000313" key="2">
    <source>
        <dbReference type="EMBL" id="MBR7826580.1"/>
    </source>
</evidence>
<name>A0A941E5A6_9ACTN</name>
<organism evidence="2 3">
    <name type="scientific">Actinospica acidithermotolerans</name>
    <dbReference type="NCBI Taxonomy" id="2828514"/>
    <lineage>
        <taxon>Bacteria</taxon>
        <taxon>Bacillati</taxon>
        <taxon>Actinomycetota</taxon>
        <taxon>Actinomycetes</taxon>
        <taxon>Catenulisporales</taxon>
        <taxon>Actinospicaceae</taxon>
        <taxon>Actinospica</taxon>
    </lineage>
</organism>
<comment type="caution">
    <text evidence="2">The sequence shown here is derived from an EMBL/GenBank/DDBJ whole genome shotgun (WGS) entry which is preliminary data.</text>
</comment>
<accession>A0A941E5A6</accession>
<feature type="region of interest" description="Disordered" evidence="1">
    <location>
        <begin position="46"/>
        <end position="86"/>
    </location>
</feature>
<proteinExistence type="predicted"/>
<dbReference type="EMBL" id="JAGSOH010000019">
    <property type="protein sequence ID" value="MBR7826580.1"/>
    <property type="molecule type" value="Genomic_DNA"/>
</dbReference>
<reference evidence="2" key="1">
    <citation type="submission" date="2021-04" db="EMBL/GenBank/DDBJ databases">
        <title>Genome based classification of Actinospica acidithermotolerans sp. nov., an actinobacterium isolated from an Indonesian hot spring.</title>
        <authorList>
            <person name="Kusuma A.B."/>
            <person name="Putra K.E."/>
            <person name="Nafisah S."/>
            <person name="Loh J."/>
            <person name="Nouioui I."/>
            <person name="Goodfellow M."/>
        </authorList>
    </citation>
    <scope>NUCLEOTIDE SEQUENCE</scope>
    <source>
        <strain evidence="2">MGRD01-02</strain>
    </source>
</reference>
<protein>
    <recommendedName>
        <fullName evidence="4">Dihydrofolate reductase</fullName>
    </recommendedName>
</protein>
<evidence type="ECO:0000256" key="1">
    <source>
        <dbReference type="SAM" id="MobiDB-lite"/>
    </source>
</evidence>
<keyword evidence="3" id="KW-1185">Reference proteome</keyword>